<comment type="caution">
    <text evidence="2">The sequence shown here is derived from an EMBL/GenBank/DDBJ whole genome shotgun (WGS) entry which is preliminary data.</text>
</comment>
<accession>A0ABV2P484</accession>
<evidence type="ECO:0000313" key="3">
    <source>
        <dbReference type="Proteomes" id="UP001549307"/>
    </source>
</evidence>
<dbReference type="EMBL" id="JBEPSN010000002">
    <property type="protein sequence ID" value="MET4539575.1"/>
    <property type="molecule type" value="Genomic_DNA"/>
</dbReference>
<sequence length="64" mass="6433">MVTPRLFSPQFNCILAIVGLTGASVAIIAAALASGGLALVFASYGIAGISVLGSCYDDQGRPVF</sequence>
<keyword evidence="1" id="KW-1133">Transmembrane helix</keyword>
<keyword evidence="1" id="KW-0472">Membrane</keyword>
<gene>
    <name evidence="2" type="ORF">ABIE37_001347</name>
</gene>
<organism evidence="2 3">
    <name type="scientific">Arthrobacter bambusae</name>
    <dbReference type="NCBI Taxonomy" id="1338426"/>
    <lineage>
        <taxon>Bacteria</taxon>
        <taxon>Bacillati</taxon>
        <taxon>Actinomycetota</taxon>
        <taxon>Actinomycetes</taxon>
        <taxon>Micrococcales</taxon>
        <taxon>Micrococcaceae</taxon>
        <taxon>Arthrobacter</taxon>
    </lineage>
</organism>
<keyword evidence="1" id="KW-0812">Transmembrane</keyword>
<feature type="transmembrane region" description="Helical" evidence="1">
    <location>
        <begin position="38"/>
        <end position="56"/>
    </location>
</feature>
<evidence type="ECO:0000256" key="1">
    <source>
        <dbReference type="SAM" id="Phobius"/>
    </source>
</evidence>
<keyword evidence="3" id="KW-1185">Reference proteome</keyword>
<proteinExistence type="predicted"/>
<name>A0ABV2P484_9MICC</name>
<reference evidence="2 3" key="1">
    <citation type="submission" date="2024-06" db="EMBL/GenBank/DDBJ databases">
        <title>Sorghum-associated microbial communities from plants grown in Nebraska, USA.</title>
        <authorList>
            <person name="Schachtman D."/>
        </authorList>
    </citation>
    <scope>NUCLEOTIDE SEQUENCE [LARGE SCALE GENOMIC DNA]</scope>
    <source>
        <strain evidence="2 3">3552</strain>
    </source>
</reference>
<protein>
    <recommendedName>
        <fullName evidence="4">Major facilitator superfamily (MFS) profile domain-containing protein</fullName>
    </recommendedName>
</protein>
<evidence type="ECO:0000313" key="2">
    <source>
        <dbReference type="EMBL" id="MET4539575.1"/>
    </source>
</evidence>
<feature type="transmembrane region" description="Helical" evidence="1">
    <location>
        <begin position="12"/>
        <end position="32"/>
    </location>
</feature>
<evidence type="ECO:0008006" key="4">
    <source>
        <dbReference type="Google" id="ProtNLM"/>
    </source>
</evidence>
<dbReference type="Proteomes" id="UP001549307">
    <property type="component" value="Unassembled WGS sequence"/>
</dbReference>